<protein>
    <recommendedName>
        <fullName evidence="2">Cyclophilin-like domain-containing protein</fullName>
    </recommendedName>
</protein>
<feature type="chain" id="PRO_5021729998" description="Cyclophilin-like domain-containing protein" evidence="1">
    <location>
        <begin position="21"/>
        <end position="150"/>
    </location>
</feature>
<proteinExistence type="predicted"/>
<organism evidence="3 4">
    <name type="scientific">Apibacter muscae</name>
    <dbReference type="NCBI Taxonomy" id="2509004"/>
    <lineage>
        <taxon>Bacteria</taxon>
        <taxon>Pseudomonadati</taxon>
        <taxon>Bacteroidota</taxon>
        <taxon>Flavobacteriia</taxon>
        <taxon>Flavobacteriales</taxon>
        <taxon>Weeksellaceae</taxon>
        <taxon>Apibacter</taxon>
    </lineage>
</organism>
<dbReference type="EMBL" id="SELH01000014">
    <property type="protein sequence ID" value="TWP29440.1"/>
    <property type="molecule type" value="Genomic_DNA"/>
</dbReference>
<dbReference type="OrthoDB" id="9801466at2"/>
<sequence>MKILFLIVCLLLTTALSACRKDNHLNASIQMDNRNQQEIKLIIGTTTFNLTLENNHTSNAFVSQLPLTIEMNDLNENEKYGNLSENLPTNPSRVNTIHKGDVMLFGSNTLVIFYKSFNTSYEYSLIGKITHPYDLEKVFGKGKVRVKFIQ</sequence>
<comment type="caution">
    <text evidence="3">The sequence shown here is derived from an EMBL/GenBank/DDBJ whole genome shotgun (WGS) entry which is preliminary data.</text>
</comment>
<feature type="domain" description="Cyclophilin-like" evidence="2">
    <location>
        <begin position="41"/>
        <end position="148"/>
    </location>
</feature>
<evidence type="ECO:0000313" key="3">
    <source>
        <dbReference type="EMBL" id="TWP29440.1"/>
    </source>
</evidence>
<evidence type="ECO:0000256" key="1">
    <source>
        <dbReference type="SAM" id="SignalP"/>
    </source>
</evidence>
<evidence type="ECO:0000259" key="2">
    <source>
        <dbReference type="Pfam" id="PF18050"/>
    </source>
</evidence>
<dbReference type="InterPro" id="IPR041183">
    <property type="entry name" value="Cyclophilin-like"/>
</dbReference>
<reference evidence="3 4" key="1">
    <citation type="submission" date="2019-02" db="EMBL/GenBank/DDBJ databases">
        <title>Apibacter muscae sp. nov.: a novel member of the house fly microbiota.</title>
        <authorList>
            <person name="Park R."/>
        </authorList>
    </citation>
    <scope>NUCLEOTIDE SEQUENCE [LARGE SCALE GENOMIC DNA]</scope>
    <source>
        <strain evidence="3 4">AL1</strain>
    </source>
</reference>
<dbReference type="Proteomes" id="UP000319499">
    <property type="component" value="Unassembled WGS sequence"/>
</dbReference>
<dbReference type="InterPro" id="IPR029000">
    <property type="entry name" value="Cyclophilin-like_dom_sf"/>
</dbReference>
<dbReference type="SUPFAM" id="SSF50891">
    <property type="entry name" value="Cyclophilin-like"/>
    <property type="match status" value="1"/>
</dbReference>
<evidence type="ECO:0000313" key="4">
    <source>
        <dbReference type="Proteomes" id="UP000319499"/>
    </source>
</evidence>
<dbReference type="Gene3D" id="2.40.100.20">
    <property type="match status" value="1"/>
</dbReference>
<keyword evidence="4" id="KW-1185">Reference proteome</keyword>
<keyword evidence="1" id="KW-0732">Signal</keyword>
<feature type="signal peptide" evidence="1">
    <location>
        <begin position="1"/>
        <end position="20"/>
    </location>
</feature>
<gene>
    <name evidence="3" type="ORF">ETU09_03060</name>
</gene>
<name>A0A563DH01_9FLAO</name>
<dbReference type="Pfam" id="PF18050">
    <property type="entry name" value="Cyclophil_like2"/>
    <property type="match status" value="1"/>
</dbReference>
<dbReference type="RefSeq" id="WP_146291833.1">
    <property type="nucleotide sequence ID" value="NZ_SELH01000014.1"/>
</dbReference>
<accession>A0A563DH01</accession>
<dbReference type="AlphaFoldDB" id="A0A563DH01"/>
<dbReference type="PROSITE" id="PS51257">
    <property type="entry name" value="PROKAR_LIPOPROTEIN"/>
    <property type="match status" value="1"/>
</dbReference>